<reference evidence="2" key="1">
    <citation type="journal article" date="2019" name="Int. J. Syst. Evol. Microbiol.">
        <title>The Global Catalogue of Microorganisms (GCM) 10K type strain sequencing project: providing services to taxonomists for standard genome sequencing and annotation.</title>
        <authorList>
            <consortium name="The Broad Institute Genomics Platform"/>
            <consortium name="The Broad Institute Genome Sequencing Center for Infectious Disease"/>
            <person name="Wu L."/>
            <person name="Ma J."/>
        </authorList>
    </citation>
    <scope>NUCLEOTIDE SEQUENCE [LARGE SCALE GENOMIC DNA]</scope>
    <source>
        <strain evidence="2">KCTC 19466</strain>
    </source>
</reference>
<accession>A0ABQ3GGY2</accession>
<evidence type="ECO:0000313" key="2">
    <source>
        <dbReference type="Proteomes" id="UP000642819"/>
    </source>
</evidence>
<dbReference type="NCBIfam" id="TIGR01484">
    <property type="entry name" value="HAD-SF-IIB"/>
    <property type="match status" value="1"/>
</dbReference>
<dbReference type="InterPro" id="IPR006379">
    <property type="entry name" value="HAD-SF_hydro_IIB"/>
</dbReference>
<dbReference type="PANTHER" id="PTHR10000">
    <property type="entry name" value="PHOSPHOSERINE PHOSPHATASE"/>
    <property type="match status" value="1"/>
</dbReference>
<sequence>MHHKTTPERGSGDAVRAVFLDVDGTYAAYGVVPPGHVAAVRAARSAGHRVFLCTGRPLSMLDEHLLGAGFDGVVASAGAYAEVGSEVLLDRHFPADLAAATVAALDAHDAVYLLETQEALHTPPAAEQRLRAHVEAHFSRIPGQRDSGSSAILNALRPTVDRAAAAFAKVSVLESPVPMSELVAQIGEGVAVVENSIADEGRHAGELFQRGISKADGVAAVLAHLGIDREHSVAAGDGENDLEMIEFAGVGIVIEGASERLLALADLTAAPPRAEGLVAAFAELGLV</sequence>
<comment type="caution">
    <text evidence="1">The sequence shown here is derived from an EMBL/GenBank/DDBJ whole genome shotgun (WGS) entry which is preliminary data.</text>
</comment>
<dbReference type="Gene3D" id="3.30.1240.10">
    <property type="match status" value="1"/>
</dbReference>
<dbReference type="EMBL" id="BMXK01000005">
    <property type="protein sequence ID" value="GHD05699.1"/>
    <property type="molecule type" value="Genomic_DNA"/>
</dbReference>
<dbReference type="RefSeq" id="WP_189349504.1">
    <property type="nucleotide sequence ID" value="NZ_BMXK01000005.1"/>
</dbReference>
<dbReference type="Gene3D" id="3.40.50.1000">
    <property type="entry name" value="HAD superfamily/HAD-like"/>
    <property type="match status" value="1"/>
</dbReference>
<dbReference type="InterPro" id="IPR036412">
    <property type="entry name" value="HAD-like_sf"/>
</dbReference>
<organism evidence="1 2">
    <name type="scientific">Zhihengliuella salsuginis</name>
    <dbReference type="NCBI Taxonomy" id="578222"/>
    <lineage>
        <taxon>Bacteria</taxon>
        <taxon>Bacillati</taxon>
        <taxon>Actinomycetota</taxon>
        <taxon>Actinomycetes</taxon>
        <taxon>Micrococcales</taxon>
        <taxon>Micrococcaceae</taxon>
        <taxon>Zhihengliuella</taxon>
    </lineage>
</organism>
<evidence type="ECO:0000313" key="1">
    <source>
        <dbReference type="EMBL" id="GHD05699.1"/>
    </source>
</evidence>
<dbReference type="PANTHER" id="PTHR10000:SF25">
    <property type="entry name" value="PHOSPHATASE YKRA-RELATED"/>
    <property type="match status" value="1"/>
</dbReference>
<keyword evidence="2" id="KW-1185">Reference proteome</keyword>
<dbReference type="SUPFAM" id="SSF56784">
    <property type="entry name" value="HAD-like"/>
    <property type="match status" value="1"/>
</dbReference>
<dbReference type="Proteomes" id="UP000642819">
    <property type="component" value="Unassembled WGS sequence"/>
</dbReference>
<dbReference type="Pfam" id="PF08282">
    <property type="entry name" value="Hydrolase_3"/>
    <property type="match status" value="1"/>
</dbReference>
<name>A0ABQ3GGY2_9MICC</name>
<gene>
    <name evidence="1" type="ORF">GCM10008096_14980</name>
</gene>
<proteinExistence type="predicted"/>
<protein>
    <submittedName>
        <fullName evidence="1">Haloacid dehalogenase</fullName>
    </submittedName>
</protein>
<dbReference type="InterPro" id="IPR023214">
    <property type="entry name" value="HAD_sf"/>
</dbReference>